<dbReference type="PANTHER" id="PTHR13887">
    <property type="entry name" value="GLUTATHIONE S-TRANSFERASE KAPPA"/>
    <property type="match status" value="1"/>
</dbReference>
<comment type="caution">
    <text evidence="8">The sequence shown here is derived from an EMBL/GenBank/DDBJ whole genome shotgun (WGS) entry which is preliminary data.</text>
</comment>
<dbReference type="Pfam" id="PF13462">
    <property type="entry name" value="Thioredoxin_4"/>
    <property type="match status" value="1"/>
</dbReference>
<evidence type="ECO:0000256" key="1">
    <source>
        <dbReference type="ARBA" id="ARBA00005791"/>
    </source>
</evidence>
<keyword evidence="3" id="KW-0560">Oxidoreductase</keyword>
<feature type="domain" description="Thioredoxin-like fold" evidence="7">
    <location>
        <begin position="58"/>
        <end position="207"/>
    </location>
</feature>
<proteinExistence type="inferred from homology"/>
<gene>
    <name evidence="8" type="ORF">A2556_01955</name>
</gene>
<organism evidence="8 9">
    <name type="scientific">Candidatus Vogelbacteria bacterium RIFOXYD2_FULL_44_9</name>
    <dbReference type="NCBI Taxonomy" id="1802441"/>
    <lineage>
        <taxon>Bacteria</taxon>
        <taxon>Candidatus Vogeliibacteriota</taxon>
    </lineage>
</organism>
<sequence>MNDSNKNLIIGGVSIAIILLLIGSSFLFSNKNSAQPIDQVNIGLGSKGSASIRPVDQSDHILGNLKAPVKIIVYSDLECPYCKLFHFVLIQAYKEFGGDKLAIIYRQLPLDGLHKKARIEAEATECAAEIGGNDKFWQYVDQIYSNTPSNDGLDLSLLPQFANNIGLNSAGFKSCLDSGKYAQKISASVAEAEKLGIQGTPYPIIVNPKGQTTSLQGYVPYDQLKPMIEAALKQ</sequence>
<evidence type="ECO:0000256" key="3">
    <source>
        <dbReference type="ARBA" id="ARBA00023002"/>
    </source>
</evidence>
<dbReference type="EMBL" id="MHTM01000050">
    <property type="protein sequence ID" value="OHA60420.1"/>
    <property type="molecule type" value="Genomic_DNA"/>
</dbReference>
<dbReference type="Gene3D" id="3.40.30.10">
    <property type="entry name" value="Glutaredoxin"/>
    <property type="match status" value="1"/>
</dbReference>
<evidence type="ECO:0000256" key="6">
    <source>
        <dbReference type="SAM" id="Phobius"/>
    </source>
</evidence>
<dbReference type="InterPro" id="IPR036249">
    <property type="entry name" value="Thioredoxin-like_sf"/>
</dbReference>
<name>A0A1G2QIJ7_9BACT</name>
<dbReference type="AlphaFoldDB" id="A0A1G2QIJ7"/>
<evidence type="ECO:0000313" key="8">
    <source>
        <dbReference type="EMBL" id="OHA60420.1"/>
    </source>
</evidence>
<keyword evidence="5" id="KW-0676">Redox-active center</keyword>
<keyword evidence="6" id="KW-0472">Membrane</keyword>
<dbReference type="Proteomes" id="UP000177140">
    <property type="component" value="Unassembled WGS sequence"/>
</dbReference>
<comment type="similarity">
    <text evidence="1">Belongs to the thioredoxin family. DsbA subfamily.</text>
</comment>
<dbReference type="SUPFAM" id="SSF52833">
    <property type="entry name" value="Thioredoxin-like"/>
    <property type="match status" value="1"/>
</dbReference>
<keyword evidence="6" id="KW-0812">Transmembrane</keyword>
<dbReference type="GO" id="GO:0016491">
    <property type="term" value="F:oxidoreductase activity"/>
    <property type="evidence" value="ECO:0007669"/>
    <property type="project" value="UniProtKB-KW"/>
</dbReference>
<evidence type="ECO:0000313" key="9">
    <source>
        <dbReference type="Proteomes" id="UP000177140"/>
    </source>
</evidence>
<keyword evidence="6" id="KW-1133">Transmembrane helix</keyword>
<reference evidence="8 9" key="1">
    <citation type="journal article" date="2016" name="Nat. Commun.">
        <title>Thousands of microbial genomes shed light on interconnected biogeochemical processes in an aquifer system.</title>
        <authorList>
            <person name="Anantharaman K."/>
            <person name="Brown C.T."/>
            <person name="Hug L.A."/>
            <person name="Sharon I."/>
            <person name="Castelle C.J."/>
            <person name="Probst A.J."/>
            <person name="Thomas B.C."/>
            <person name="Singh A."/>
            <person name="Wilkins M.J."/>
            <person name="Karaoz U."/>
            <person name="Brodie E.L."/>
            <person name="Williams K.H."/>
            <person name="Hubbard S.S."/>
            <person name="Banfield J.F."/>
        </authorList>
    </citation>
    <scope>NUCLEOTIDE SEQUENCE [LARGE SCALE GENOMIC DNA]</scope>
</reference>
<evidence type="ECO:0000256" key="5">
    <source>
        <dbReference type="ARBA" id="ARBA00023284"/>
    </source>
</evidence>
<accession>A0A1G2QIJ7</accession>
<feature type="transmembrane region" description="Helical" evidence="6">
    <location>
        <begin position="7"/>
        <end position="28"/>
    </location>
</feature>
<evidence type="ECO:0000256" key="2">
    <source>
        <dbReference type="ARBA" id="ARBA00022729"/>
    </source>
</evidence>
<protein>
    <recommendedName>
        <fullName evidence="7">Thioredoxin-like fold domain-containing protein</fullName>
    </recommendedName>
</protein>
<keyword evidence="4" id="KW-1015">Disulfide bond</keyword>
<keyword evidence="2" id="KW-0732">Signal</keyword>
<dbReference type="InterPro" id="IPR012336">
    <property type="entry name" value="Thioredoxin-like_fold"/>
</dbReference>
<dbReference type="PANTHER" id="PTHR13887:SF14">
    <property type="entry name" value="DISULFIDE BOND FORMATION PROTEIN D"/>
    <property type="match status" value="1"/>
</dbReference>
<evidence type="ECO:0000256" key="4">
    <source>
        <dbReference type="ARBA" id="ARBA00023157"/>
    </source>
</evidence>
<evidence type="ECO:0000259" key="7">
    <source>
        <dbReference type="Pfam" id="PF13462"/>
    </source>
</evidence>